<evidence type="ECO:0000313" key="6">
    <source>
        <dbReference type="Proteomes" id="UP000007148"/>
    </source>
</evidence>
<dbReference type="AlphaFoldDB" id="G4TJT3"/>
<evidence type="ECO:0000256" key="1">
    <source>
        <dbReference type="ARBA" id="ARBA00022679"/>
    </source>
</evidence>
<evidence type="ECO:0000256" key="3">
    <source>
        <dbReference type="SAM" id="Phobius"/>
    </source>
</evidence>
<organism evidence="5 6">
    <name type="scientific">Serendipita indica (strain DSM 11827)</name>
    <name type="common">Root endophyte fungus</name>
    <name type="synonym">Piriformospora indica</name>
    <dbReference type="NCBI Taxonomy" id="1109443"/>
    <lineage>
        <taxon>Eukaryota</taxon>
        <taxon>Fungi</taxon>
        <taxon>Dikarya</taxon>
        <taxon>Basidiomycota</taxon>
        <taxon>Agaricomycotina</taxon>
        <taxon>Agaricomycetes</taxon>
        <taxon>Sebacinales</taxon>
        <taxon>Serendipitaceae</taxon>
        <taxon>Serendipita</taxon>
    </lineage>
</organism>
<dbReference type="OrthoDB" id="263283at2759"/>
<keyword evidence="6" id="KW-1185">Reference proteome</keyword>
<feature type="transmembrane region" description="Helical" evidence="3">
    <location>
        <begin position="116"/>
        <end position="133"/>
    </location>
</feature>
<dbReference type="InterPro" id="IPR031358">
    <property type="entry name" value="Stealth_CR1"/>
</dbReference>
<keyword evidence="3" id="KW-0812">Transmembrane</keyword>
<dbReference type="PANTHER" id="PTHR24045:SF0">
    <property type="entry name" value="N-ACETYLGLUCOSAMINE-1-PHOSPHOTRANSFERASE SUBUNITS ALPHA_BETA"/>
    <property type="match status" value="1"/>
</dbReference>
<keyword evidence="3" id="KW-0472">Membrane</keyword>
<dbReference type="InParanoid" id="G4TJT3"/>
<comment type="caution">
    <text evidence="5">The sequence shown here is derived from an EMBL/GenBank/DDBJ whole genome shotgun (WGS) entry which is preliminary data.</text>
</comment>
<protein>
    <recommendedName>
        <fullName evidence="4">Stealth protein CR1 conserved region 1 domain-containing protein</fullName>
    </recommendedName>
</protein>
<proteinExistence type="predicted"/>
<dbReference type="PANTHER" id="PTHR24045">
    <property type="match status" value="1"/>
</dbReference>
<dbReference type="HOGENOM" id="CLU_005484_2_1_1"/>
<dbReference type="Proteomes" id="UP000007148">
    <property type="component" value="Unassembled WGS sequence"/>
</dbReference>
<feature type="region of interest" description="Disordered" evidence="2">
    <location>
        <begin position="1"/>
        <end position="38"/>
    </location>
</feature>
<dbReference type="OMA" id="ERINERH"/>
<dbReference type="STRING" id="1109443.G4TJT3"/>
<dbReference type="eggNOG" id="ENOG502QQMR">
    <property type="taxonomic scope" value="Eukaryota"/>
</dbReference>
<keyword evidence="1" id="KW-0808">Transferase</keyword>
<evidence type="ECO:0000313" key="5">
    <source>
        <dbReference type="EMBL" id="CCA71576.1"/>
    </source>
</evidence>
<dbReference type="EMBL" id="CAFZ01000126">
    <property type="protein sequence ID" value="CCA71576.1"/>
    <property type="molecule type" value="Genomic_DNA"/>
</dbReference>
<dbReference type="Pfam" id="PF17101">
    <property type="entry name" value="Stealth_CR1"/>
    <property type="match status" value="1"/>
</dbReference>
<name>G4TJT3_SERID</name>
<accession>G4TJT3</accession>
<evidence type="ECO:0000256" key="2">
    <source>
        <dbReference type="SAM" id="MobiDB-lite"/>
    </source>
</evidence>
<sequence>MSGDNYRLLRTDSNQEDDDDVDALEYGRPFSQTKASPSRIKPVVDAIWSSMRRLLESSPLYSPLKATTTSLRRDSSSSSSSTNSYSLSSAPLSIFQQLYFHSFDGKYATRRIYKRLLGSLGLGLVCLLLWLYWETVERIYYVQFIMNTPGPGCLVDRSTPDSYVQWSPDSHVLSSGQGPVYHCIRQRPQSKKSLAAGDQKGASLRTWRPLPADCIDAYYSAGASCSDGQRTTLDVVWTWVNGSDPMLIRSKARAKARLDRQRIREERQRQREHGAAVEYLPEQDDEEEELVIKEEENKHLYRDHDELRHSLRSVLENFRESANKFTILTSDFDFPTDSGEDAGEEEVDVPSARLGLLPQWLKFGVFVDESGQLQQQHQQTIGHWKDGDISLDVVHHAEVYDEYDGTVFNSNSIESQIGNVAGDKAFLYFNDDCFFNAPLSGSDFHSSNYGLVFRLVAYPWMLLTPHHYPVDSGLGEWHPMEFTNYLLSKRFGARRRPYPMHQVKVLQGALMREMWEMWSEQERINERHKFRGLGGLDKIGVSEGDEREPWMDELDPIELRADAEEEGAVDVEERKVRRRRRSIFQDEQGEDTETKPWRAPSIEEDEDDRPRAQYKGHNSDPHTNEYPTNDQSEGEEVDDGDAHVMFLFTHFVIERSREAMLWSYVVATLGDDDDAFGDAQRSRLREMLKSANATERVLESSGSTGDNVEAGRKAYDVVVERRKTMEPWRVEWTLREVGDKLKGSEYLFSSQDGDAYSYYDDKGGLPWWHDGSTDWPKLWHEANFDANITARPDWTRCTIEWDTCFDAEIHSASDMFKQVAFEKRECGDCLLKALVRASGDIGLSALLPPHNRTFVSQPLLQQPPQHQDGDAGVNDDASTAPPLKFGEEAIAPFLPLTTTWQEADFSLEGVFASGFWDPIDGSGRVRLREWTQRLMERYRYVLADTGNYFNVIGNPVDAERMFAYVDDHPHVPLVTINDVIWQYPELTDERMRTWFDQRWSVPAAWERPEGVAASSSSSMFDAFHWTKRMDEEEMMA</sequence>
<reference evidence="5 6" key="1">
    <citation type="journal article" date="2011" name="PLoS Pathog.">
        <title>Endophytic Life Strategies Decoded by Genome and Transcriptome Analyses of the Mutualistic Root Symbiont Piriformospora indica.</title>
        <authorList>
            <person name="Zuccaro A."/>
            <person name="Lahrmann U."/>
            <person name="Guldener U."/>
            <person name="Langen G."/>
            <person name="Pfiffi S."/>
            <person name="Biedenkopf D."/>
            <person name="Wong P."/>
            <person name="Samans B."/>
            <person name="Grimm C."/>
            <person name="Basiewicz M."/>
            <person name="Murat C."/>
            <person name="Martin F."/>
            <person name="Kogel K.H."/>
        </authorList>
    </citation>
    <scope>NUCLEOTIDE SEQUENCE [LARGE SCALE GENOMIC DNA]</scope>
    <source>
        <strain evidence="5 6">DSM 11827</strain>
    </source>
</reference>
<feature type="region of interest" description="Disordered" evidence="2">
    <location>
        <begin position="582"/>
        <end position="637"/>
    </location>
</feature>
<keyword evidence="3" id="KW-1133">Transmembrane helix</keyword>
<feature type="compositionally biased region" description="Acidic residues" evidence="2">
    <location>
        <begin position="14"/>
        <end position="23"/>
    </location>
</feature>
<dbReference type="GO" id="GO:0003976">
    <property type="term" value="F:UDP-N-acetylglucosamine-lysosomal-enzyme N-acetylglucosaminephosphotransferase activity"/>
    <property type="evidence" value="ECO:0007669"/>
    <property type="project" value="TreeGrafter"/>
</dbReference>
<evidence type="ECO:0000259" key="4">
    <source>
        <dbReference type="Pfam" id="PF17101"/>
    </source>
</evidence>
<gene>
    <name evidence="5" type="ORF">PIIN_05513</name>
</gene>
<dbReference type="InterPro" id="IPR047141">
    <property type="entry name" value="Stealth"/>
</dbReference>
<dbReference type="GO" id="GO:0046835">
    <property type="term" value="P:carbohydrate phosphorylation"/>
    <property type="evidence" value="ECO:0007669"/>
    <property type="project" value="TreeGrafter"/>
</dbReference>
<dbReference type="GO" id="GO:0005794">
    <property type="term" value="C:Golgi apparatus"/>
    <property type="evidence" value="ECO:0007669"/>
    <property type="project" value="TreeGrafter"/>
</dbReference>
<feature type="domain" description="Stealth protein CR1 conserved region 1" evidence="4">
    <location>
        <begin position="234"/>
        <end position="258"/>
    </location>
</feature>
<feature type="region of interest" description="Disordered" evidence="2">
    <location>
        <begin position="860"/>
        <end position="879"/>
    </location>
</feature>